<name>A0ABS1BI41_9SPHI</name>
<proteinExistence type="predicted"/>
<evidence type="ECO:0000313" key="2">
    <source>
        <dbReference type="Proteomes" id="UP000660024"/>
    </source>
</evidence>
<gene>
    <name evidence="1" type="ORF">I5M32_02735</name>
</gene>
<sequence>MKKFIIKSTVFLAILSVVFFSLSLTFKRKYNPKTDYLGAIIDKHQRLEQIDSNRLILIGGSNLAFGINSPLIEDNLKVNVINMGLHAGLGLAFMLNEVKPSVKKGDLIVLCLEYPLYLDDFEPDIDLISFTQHLYPPSRNYYHFNLEEMFLANFAKFKKRFEAQTIKIDPVFNRQKFDKYGDDIGHLGLPGLIELRDKEHIGKLEVDKSARLINQFNSVCKQKGAKLLISYVSYPKSEYKKNKKAIDDLNQLLHQKIENVPFINKPENYIFDDSLFYDTVYHLNREGRERRTTIFIKDIKPFIQK</sequence>
<comment type="caution">
    <text evidence="1">The sequence shown here is derived from an EMBL/GenBank/DDBJ whole genome shotgun (WGS) entry which is preliminary data.</text>
</comment>
<evidence type="ECO:0000313" key="1">
    <source>
        <dbReference type="EMBL" id="MBK0381864.1"/>
    </source>
</evidence>
<keyword evidence="2" id="KW-1185">Reference proteome</keyword>
<reference evidence="1 2" key="1">
    <citation type="submission" date="2020-12" db="EMBL/GenBank/DDBJ databases">
        <title>Bacterial novel species Pedobacter sp. SD-b isolated from soil.</title>
        <authorList>
            <person name="Jung H.-Y."/>
        </authorList>
    </citation>
    <scope>NUCLEOTIDE SEQUENCE [LARGE SCALE GENOMIC DNA]</scope>
    <source>
        <strain evidence="1 2">SD-b</strain>
    </source>
</reference>
<protein>
    <recommendedName>
        <fullName evidence="3">SGNH/GDSL hydrolase family protein</fullName>
    </recommendedName>
</protein>
<organism evidence="1 2">
    <name type="scientific">Pedobacter segetis</name>
    <dbReference type="NCBI Taxonomy" id="2793069"/>
    <lineage>
        <taxon>Bacteria</taxon>
        <taxon>Pseudomonadati</taxon>
        <taxon>Bacteroidota</taxon>
        <taxon>Sphingobacteriia</taxon>
        <taxon>Sphingobacteriales</taxon>
        <taxon>Sphingobacteriaceae</taxon>
        <taxon>Pedobacter</taxon>
    </lineage>
</organism>
<dbReference type="Proteomes" id="UP000660024">
    <property type="component" value="Unassembled WGS sequence"/>
</dbReference>
<dbReference type="EMBL" id="JAEHFY010000003">
    <property type="protein sequence ID" value="MBK0381864.1"/>
    <property type="molecule type" value="Genomic_DNA"/>
</dbReference>
<accession>A0ABS1BI41</accession>
<evidence type="ECO:0008006" key="3">
    <source>
        <dbReference type="Google" id="ProtNLM"/>
    </source>
</evidence>
<dbReference type="RefSeq" id="WP_200584649.1">
    <property type="nucleotide sequence ID" value="NZ_JAEHFY010000003.1"/>
</dbReference>